<feature type="transmembrane region" description="Helical" evidence="10">
    <location>
        <begin position="16"/>
        <end position="38"/>
    </location>
</feature>
<keyword evidence="10" id="KW-1133">Transmembrane helix</keyword>
<gene>
    <name evidence="13" type="ORF">HY618_03430</name>
</gene>
<proteinExistence type="predicted"/>
<keyword evidence="5" id="KW-0547">Nucleotide-binding</keyword>
<dbReference type="PRINTS" id="PR00344">
    <property type="entry name" value="BCTRLSENSOR"/>
</dbReference>
<dbReference type="SUPFAM" id="SSF55874">
    <property type="entry name" value="ATPase domain of HSP90 chaperone/DNA topoisomerase II/histidine kinase"/>
    <property type="match status" value="1"/>
</dbReference>
<evidence type="ECO:0000259" key="12">
    <source>
        <dbReference type="PROSITE" id="PS50112"/>
    </source>
</evidence>
<evidence type="ECO:0000256" key="4">
    <source>
        <dbReference type="ARBA" id="ARBA00022679"/>
    </source>
</evidence>
<dbReference type="Pfam" id="PF02518">
    <property type="entry name" value="HATPase_c"/>
    <property type="match status" value="1"/>
</dbReference>
<comment type="catalytic activity">
    <reaction evidence="1">
        <text>ATP + protein L-histidine = ADP + protein N-phospho-L-histidine.</text>
        <dbReference type="EC" id="2.7.13.3"/>
    </reaction>
</comment>
<dbReference type="InterPro" id="IPR004358">
    <property type="entry name" value="Sig_transdc_His_kin-like_C"/>
</dbReference>
<name>A0A932ZTG4_UNCTE</name>
<dbReference type="Pfam" id="PF00989">
    <property type="entry name" value="PAS"/>
    <property type="match status" value="1"/>
</dbReference>
<dbReference type="InterPro" id="IPR036890">
    <property type="entry name" value="HATPase_C_sf"/>
</dbReference>
<dbReference type="PROSITE" id="PS50109">
    <property type="entry name" value="HIS_KIN"/>
    <property type="match status" value="1"/>
</dbReference>
<evidence type="ECO:0000313" key="14">
    <source>
        <dbReference type="Proteomes" id="UP000752292"/>
    </source>
</evidence>
<dbReference type="InterPro" id="IPR035965">
    <property type="entry name" value="PAS-like_dom_sf"/>
</dbReference>
<dbReference type="SUPFAM" id="SSF47384">
    <property type="entry name" value="Homodimeric domain of signal transducing histidine kinase"/>
    <property type="match status" value="1"/>
</dbReference>
<dbReference type="NCBIfam" id="TIGR00229">
    <property type="entry name" value="sensory_box"/>
    <property type="match status" value="1"/>
</dbReference>
<keyword evidence="9" id="KW-0175">Coiled coil</keyword>
<accession>A0A932ZTG4</accession>
<keyword evidence="10" id="KW-0812">Transmembrane</keyword>
<evidence type="ECO:0000313" key="13">
    <source>
        <dbReference type="EMBL" id="MBI4251488.1"/>
    </source>
</evidence>
<dbReference type="CDD" id="cd00082">
    <property type="entry name" value="HisKA"/>
    <property type="match status" value="1"/>
</dbReference>
<feature type="domain" description="PAS" evidence="12">
    <location>
        <begin position="178"/>
        <end position="232"/>
    </location>
</feature>
<keyword evidence="10" id="KW-0472">Membrane</keyword>
<evidence type="ECO:0000256" key="2">
    <source>
        <dbReference type="ARBA" id="ARBA00012438"/>
    </source>
</evidence>
<evidence type="ECO:0000256" key="1">
    <source>
        <dbReference type="ARBA" id="ARBA00000085"/>
    </source>
</evidence>
<dbReference type="Pfam" id="PF00512">
    <property type="entry name" value="HisKA"/>
    <property type="match status" value="1"/>
</dbReference>
<dbReference type="SMART" id="SM00387">
    <property type="entry name" value="HATPase_c"/>
    <property type="match status" value="1"/>
</dbReference>
<evidence type="ECO:0000259" key="11">
    <source>
        <dbReference type="PROSITE" id="PS50109"/>
    </source>
</evidence>
<dbReference type="SMART" id="SM00091">
    <property type="entry name" value="PAS"/>
    <property type="match status" value="1"/>
</dbReference>
<dbReference type="SMART" id="SM00388">
    <property type="entry name" value="HisKA"/>
    <property type="match status" value="1"/>
</dbReference>
<dbReference type="InterPro" id="IPR000014">
    <property type="entry name" value="PAS"/>
</dbReference>
<keyword evidence="7" id="KW-0067">ATP-binding</keyword>
<dbReference type="PANTHER" id="PTHR43065:SF10">
    <property type="entry name" value="PEROXIDE STRESS-ACTIVATED HISTIDINE KINASE MAK3"/>
    <property type="match status" value="1"/>
</dbReference>
<keyword evidence="4" id="KW-0808">Transferase</keyword>
<dbReference type="InterPro" id="IPR013767">
    <property type="entry name" value="PAS_fold"/>
</dbReference>
<evidence type="ECO:0000256" key="10">
    <source>
        <dbReference type="SAM" id="Phobius"/>
    </source>
</evidence>
<keyword evidence="8" id="KW-0902">Two-component regulatory system</keyword>
<dbReference type="Gene3D" id="3.30.565.10">
    <property type="entry name" value="Histidine kinase-like ATPase, C-terminal domain"/>
    <property type="match status" value="1"/>
</dbReference>
<dbReference type="InterPro" id="IPR005467">
    <property type="entry name" value="His_kinase_dom"/>
</dbReference>
<feature type="coiled-coil region" evidence="9">
    <location>
        <begin position="297"/>
        <end position="331"/>
    </location>
</feature>
<dbReference type="Gene3D" id="1.10.287.130">
    <property type="match status" value="1"/>
</dbReference>
<sequence length="558" mass="62064">MAASEETQNDAAIRRLARLAGAVAAVVMVSLPSVYFSLSYRFLSGSLEKEAQFNSHLISQRIAANPLGWRYEHYRLTELFERFAAQEKHLYRILDPENRLIVRFGEDVPFPAMTVREGLFDSGRAAGWLEIRRSLRGVLLRTLLAAVLGALLGGLIFMGFRLGPLRALARAWRDLDRSRLFVEGILDNTTDAIVTLDENLRIIQFNKQAEKMFGHAEAEMIGKSIDVILPRELLPVFGSDAHLTWEKGAPAQEAGNRVESVGRSKDAREFPVEVSFSNYRMDGKRTSTLMIRDIAVLKQLEVERQLYIKRLRDALEQLQKSQAMVVRAEKLSSLGVFTAGAAHEILNPANIIGLYAQRMQWENPEGSSGRKTADVILRGVGRITRICDNLRRFSRNDPDRFEPVSLNKIVEESLEPLGPEMRLSGIQVKLDLAEETHTVMGDKNQLQQVMVNLFKNAMDAMPQGGVLSVASREVSEEGVLWREVRVEDTGEGIPADILPKVFDPFFTTKPENKGTGLGLSVAHGIIEGHGGKIWGESAPGRGTAFLVRLPAKQGEGAK</sequence>
<evidence type="ECO:0000256" key="5">
    <source>
        <dbReference type="ARBA" id="ARBA00022741"/>
    </source>
</evidence>
<feature type="transmembrane region" description="Helical" evidence="10">
    <location>
        <begin position="138"/>
        <end position="160"/>
    </location>
</feature>
<comment type="caution">
    <text evidence="13">The sequence shown here is derived from an EMBL/GenBank/DDBJ whole genome shotgun (WGS) entry which is preliminary data.</text>
</comment>
<evidence type="ECO:0000256" key="3">
    <source>
        <dbReference type="ARBA" id="ARBA00022553"/>
    </source>
</evidence>
<dbReference type="PANTHER" id="PTHR43065">
    <property type="entry name" value="SENSOR HISTIDINE KINASE"/>
    <property type="match status" value="1"/>
</dbReference>
<dbReference type="InterPro" id="IPR003661">
    <property type="entry name" value="HisK_dim/P_dom"/>
</dbReference>
<evidence type="ECO:0000256" key="9">
    <source>
        <dbReference type="SAM" id="Coils"/>
    </source>
</evidence>
<organism evidence="13 14">
    <name type="scientific">Tectimicrobiota bacterium</name>
    <dbReference type="NCBI Taxonomy" id="2528274"/>
    <lineage>
        <taxon>Bacteria</taxon>
        <taxon>Pseudomonadati</taxon>
        <taxon>Nitrospinota/Tectimicrobiota group</taxon>
        <taxon>Candidatus Tectimicrobiota</taxon>
    </lineage>
</organism>
<evidence type="ECO:0000256" key="8">
    <source>
        <dbReference type="ARBA" id="ARBA00023012"/>
    </source>
</evidence>
<dbReference type="PROSITE" id="PS50112">
    <property type="entry name" value="PAS"/>
    <property type="match status" value="1"/>
</dbReference>
<dbReference type="EMBL" id="JACQRX010000152">
    <property type="protein sequence ID" value="MBI4251488.1"/>
    <property type="molecule type" value="Genomic_DNA"/>
</dbReference>
<keyword evidence="6" id="KW-0418">Kinase</keyword>
<dbReference type="CDD" id="cd00130">
    <property type="entry name" value="PAS"/>
    <property type="match status" value="1"/>
</dbReference>
<protein>
    <recommendedName>
        <fullName evidence="2">histidine kinase</fullName>
        <ecNumber evidence="2">2.7.13.3</ecNumber>
    </recommendedName>
</protein>
<evidence type="ECO:0000256" key="7">
    <source>
        <dbReference type="ARBA" id="ARBA00022840"/>
    </source>
</evidence>
<evidence type="ECO:0000256" key="6">
    <source>
        <dbReference type="ARBA" id="ARBA00022777"/>
    </source>
</evidence>
<reference evidence="13" key="1">
    <citation type="submission" date="2020-07" db="EMBL/GenBank/DDBJ databases">
        <title>Huge and variable diversity of episymbiotic CPR bacteria and DPANN archaea in groundwater ecosystems.</title>
        <authorList>
            <person name="He C.Y."/>
            <person name="Keren R."/>
            <person name="Whittaker M."/>
            <person name="Farag I.F."/>
            <person name="Doudna J."/>
            <person name="Cate J.H.D."/>
            <person name="Banfield J.F."/>
        </authorList>
    </citation>
    <scope>NUCLEOTIDE SEQUENCE</scope>
    <source>
        <strain evidence="13">NC_groundwater_1370_Ag_S-0.2um_69_93</strain>
    </source>
</reference>
<feature type="domain" description="Histidine kinase" evidence="11">
    <location>
        <begin position="340"/>
        <end position="553"/>
    </location>
</feature>
<keyword evidence="3" id="KW-0597">Phosphoprotein</keyword>
<dbReference type="InterPro" id="IPR036097">
    <property type="entry name" value="HisK_dim/P_sf"/>
</dbReference>
<dbReference type="GO" id="GO:0000155">
    <property type="term" value="F:phosphorelay sensor kinase activity"/>
    <property type="evidence" value="ECO:0007669"/>
    <property type="project" value="InterPro"/>
</dbReference>
<dbReference type="AlphaFoldDB" id="A0A932ZTG4"/>
<dbReference type="EC" id="2.7.13.3" evidence="2"/>
<dbReference type="InterPro" id="IPR003594">
    <property type="entry name" value="HATPase_dom"/>
</dbReference>
<dbReference type="Gene3D" id="3.30.450.20">
    <property type="entry name" value="PAS domain"/>
    <property type="match status" value="1"/>
</dbReference>
<dbReference type="SUPFAM" id="SSF55785">
    <property type="entry name" value="PYP-like sensor domain (PAS domain)"/>
    <property type="match status" value="1"/>
</dbReference>
<dbReference type="GO" id="GO:0005524">
    <property type="term" value="F:ATP binding"/>
    <property type="evidence" value="ECO:0007669"/>
    <property type="project" value="UniProtKB-KW"/>
</dbReference>
<dbReference type="Proteomes" id="UP000752292">
    <property type="component" value="Unassembled WGS sequence"/>
</dbReference>